<evidence type="ECO:0000313" key="3">
    <source>
        <dbReference type="Proteomes" id="UP001431784"/>
    </source>
</evidence>
<dbReference type="EMBL" id="JAQZSM010000004">
    <property type="protein sequence ID" value="MDD7970657.1"/>
    <property type="molecule type" value="Genomic_DNA"/>
</dbReference>
<evidence type="ECO:0000313" key="2">
    <source>
        <dbReference type="EMBL" id="MDD7970657.1"/>
    </source>
</evidence>
<dbReference type="PIRSF" id="PIRSF038971">
    <property type="entry name" value="PhnM"/>
    <property type="match status" value="1"/>
</dbReference>
<proteinExistence type="predicted"/>
<dbReference type="RefSeq" id="WP_274351345.1">
    <property type="nucleotide sequence ID" value="NZ_JAQZSM010000004.1"/>
</dbReference>
<dbReference type="InterPro" id="IPR051781">
    <property type="entry name" value="Metallo-dep_Hydrolase"/>
</dbReference>
<dbReference type="EC" id="3.6.1.63" evidence="2"/>
<comment type="caution">
    <text evidence="2">The sequence shown here is derived from an EMBL/GenBank/DDBJ whole genome shotgun (WGS) entry which is preliminary data.</text>
</comment>
<dbReference type="PANTHER" id="PTHR43135:SF3">
    <property type="entry name" value="ALPHA-D-RIBOSE 1-METHYLPHOSPHONATE 5-TRIPHOSPHATE DIPHOSPHATASE"/>
    <property type="match status" value="1"/>
</dbReference>
<sequence length="393" mass="42551">MPPLNLRLTGALCLLNSTLEDCDLVINATTFGHADGAMHEIDLSGYWLLPGIVDLHGDGFERHIRPRPTAPFDKRQALQAADAELAANGVTTAWFAQSWSWEGGSRSADEAVALMAARRQIAHRLGTDIRIQLRFETHMPRDHAALVAVVRDYHLDYIVFNNHLPEALEMAETKPARFATWAAQNGHAPDDLLAIVMEAKRADPEIPAFLTRVAADLRALGVKLGSHDDTDPETRAFYRGIGAHICEFPTSIAAARAAQQAGEPVLMGAPNIVRGGSQAGNIAAMDLIEDGHCCALISDYYIPALMQAAWVIADARVLSFAHAWEMISTRPAEIMGLTDRGRLVPGQRADLVVLNPNTRRIEATIAGGQITYASANVACRILQAGPRLAIAAQ</sequence>
<dbReference type="GO" id="GO:0016787">
    <property type="term" value="F:hydrolase activity"/>
    <property type="evidence" value="ECO:0007669"/>
    <property type="project" value="UniProtKB-KW"/>
</dbReference>
<dbReference type="SUPFAM" id="SSF51556">
    <property type="entry name" value="Metallo-dependent hydrolases"/>
    <property type="match status" value="1"/>
</dbReference>
<keyword evidence="2" id="KW-0378">Hydrolase</keyword>
<dbReference type="Gene3D" id="2.30.40.10">
    <property type="entry name" value="Urease, subunit C, domain 1"/>
    <property type="match status" value="1"/>
</dbReference>
<name>A0ABT5T6C4_9RHOB</name>
<dbReference type="InterPro" id="IPR011059">
    <property type="entry name" value="Metal-dep_hydrolase_composite"/>
</dbReference>
<feature type="domain" description="Amidohydrolase 3" evidence="1">
    <location>
        <begin position="69"/>
        <end position="371"/>
    </location>
</feature>
<dbReference type="InterPro" id="IPR032466">
    <property type="entry name" value="Metal_Hydrolase"/>
</dbReference>
<dbReference type="SUPFAM" id="SSF51338">
    <property type="entry name" value="Composite domain of metallo-dependent hydrolases"/>
    <property type="match status" value="1"/>
</dbReference>
<protein>
    <submittedName>
        <fullName evidence="2">Alpha-D-ribose 1-methylphosphonate 5-triphosphate diphosphatase</fullName>
        <ecNumber evidence="2">3.6.1.63</ecNumber>
    </submittedName>
</protein>
<accession>A0ABT5T6C4</accession>
<organism evidence="2 3">
    <name type="scientific">Roseinatronobacter alkalisoli</name>
    <dbReference type="NCBI Taxonomy" id="3028235"/>
    <lineage>
        <taxon>Bacteria</taxon>
        <taxon>Pseudomonadati</taxon>
        <taxon>Pseudomonadota</taxon>
        <taxon>Alphaproteobacteria</taxon>
        <taxon>Rhodobacterales</taxon>
        <taxon>Paracoccaceae</taxon>
        <taxon>Roseinatronobacter</taxon>
    </lineage>
</organism>
<evidence type="ECO:0000259" key="1">
    <source>
        <dbReference type="Pfam" id="PF07969"/>
    </source>
</evidence>
<reference evidence="2" key="1">
    <citation type="submission" date="2023-02" db="EMBL/GenBank/DDBJ databases">
        <title>Description of Roseinatronobacter alkalisoli sp. nov., an alkaliphilic bacerium isolated from soda soil.</title>
        <authorList>
            <person name="Wei W."/>
        </authorList>
    </citation>
    <scope>NUCLEOTIDE SEQUENCE</scope>
    <source>
        <strain evidence="2">HJB301</strain>
    </source>
</reference>
<dbReference type="NCBIfam" id="NF011990">
    <property type="entry name" value="PRK15446.2-6"/>
    <property type="match status" value="1"/>
</dbReference>
<dbReference type="Proteomes" id="UP001431784">
    <property type="component" value="Unassembled WGS sequence"/>
</dbReference>
<keyword evidence="3" id="KW-1185">Reference proteome</keyword>
<dbReference type="Pfam" id="PF07969">
    <property type="entry name" value="Amidohydro_3"/>
    <property type="match status" value="1"/>
</dbReference>
<dbReference type="Gene3D" id="3.20.20.140">
    <property type="entry name" value="Metal-dependent hydrolases"/>
    <property type="match status" value="1"/>
</dbReference>
<dbReference type="PANTHER" id="PTHR43135">
    <property type="entry name" value="ALPHA-D-RIBOSE 1-METHYLPHOSPHONATE 5-TRIPHOSPHATE DIPHOSPHATASE"/>
    <property type="match status" value="1"/>
</dbReference>
<dbReference type="InterPro" id="IPR013108">
    <property type="entry name" value="Amidohydro_3"/>
</dbReference>
<dbReference type="NCBIfam" id="NF011987">
    <property type="entry name" value="PRK15446.2-3"/>
    <property type="match status" value="1"/>
</dbReference>
<gene>
    <name evidence="2" type="ORF">PUT78_06065</name>
</gene>
<dbReference type="InterPro" id="IPR012696">
    <property type="entry name" value="PhnM"/>
</dbReference>